<dbReference type="RefSeq" id="YP_009292993.1">
    <property type="nucleotide sequence ID" value="NC_031127.1"/>
</dbReference>
<gene>
    <name evidence="1" type="ORF">HUXLEY_25</name>
</gene>
<organism evidence="1 2">
    <name type="scientific">Erwinia phage vB_EamM_Huxley</name>
    <dbReference type="NCBI Taxonomy" id="1883373"/>
    <lineage>
        <taxon>Viruses</taxon>
        <taxon>Duplodnaviria</taxon>
        <taxon>Heunggongvirae</taxon>
        <taxon>Uroviricota</taxon>
        <taxon>Caudoviricetes</taxon>
        <taxon>Chimalliviridae</taxon>
        <taxon>Machinavirus</taxon>
        <taxon>Machinavirus machina</taxon>
    </lineage>
</organism>
<proteinExistence type="predicted"/>
<dbReference type="KEGG" id="vg:29069147"/>
<evidence type="ECO:0000313" key="1">
    <source>
        <dbReference type="EMBL" id="ANZ49107.1"/>
    </source>
</evidence>
<protein>
    <submittedName>
        <fullName evidence="1">Uncharacterized protein</fullName>
    </submittedName>
</protein>
<dbReference type="Proteomes" id="UP000203302">
    <property type="component" value="Segment"/>
</dbReference>
<accession>A0A1B2ICV3</accession>
<evidence type="ECO:0000313" key="2">
    <source>
        <dbReference type="Proteomes" id="UP000203302"/>
    </source>
</evidence>
<dbReference type="GeneID" id="29069147"/>
<dbReference type="OrthoDB" id="21384at10239"/>
<reference evidence="2" key="1">
    <citation type="submission" date="2016-06" db="EMBL/GenBank/DDBJ databases">
        <authorList>
            <person name="Berg J.A."/>
            <person name="Grossarth S.E."/>
            <person name="Jarvis T.M."/>
            <person name="Merrill B.D."/>
            <person name="Breakwell D.P."/>
            <person name="Hope S."/>
            <person name="Grose J.H."/>
        </authorList>
    </citation>
    <scope>NUCLEOTIDE SEQUENCE [LARGE SCALE GENOMIC DNA]</scope>
</reference>
<sequence>MTRVFFELNLKTKRGYIGPHWIIINAIQELIYPGTFNLEKRLLERAEEYFGTDAWYMIAKLGPNHRHPFIYHNGVVETWSSYTSNQLMCM</sequence>
<dbReference type="EMBL" id="KX397368">
    <property type="protein sequence ID" value="ANZ49107.1"/>
    <property type="molecule type" value="Genomic_DNA"/>
</dbReference>
<name>A0A1B2ICV3_9CAUD</name>